<dbReference type="InterPro" id="IPR032466">
    <property type="entry name" value="Metal_Hydrolase"/>
</dbReference>
<dbReference type="GO" id="GO:0046872">
    <property type="term" value="F:metal ion binding"/>
    <property type="evidence" value="ECO:0007669"/>
    <property type="project" value="UniProtKB-KW"/>
</dbReference>
<evidence type="ECO:0000256" key="6">
    <source>
        <dbReference type="PIRSR" id="PIRSR038994-2"/>
    </source>
</evidence>
<dbReference type="InterPro" id="IPR006680">
    <property type="entry name" value="Amidohydro-rel"/>
</dbReference>
<feature type="binding site" evidence="6">
    <location>
        <position position="220"/>
    </location>
    <ligand>
        <name>substrate</name>
    </ligand>
</feature>
<evidence type="ECO:0000256" key="3">
    <source>
        <dbReference type="ARBA" id="ARBA00022801"/>
    </source>
</evidence>
<dbReference type="GO" id="GO:0006046">
    <property type="term" value="P:N-acetylglucosamine catabolic process"/>
    <property type="evidence" value="ECO:0007669"/>
    <property type="project" value="TreeGrafter"/>
</dbReference>
<feature type="binding site" evidence="7">
    <location>
        <position position="120"/>
    </location>
    <ligand>
        <name>Zn(2+)</name>
        <dbReference type="ChEBI" id="CHEBI:29105"/>
    </ligand>
</feature>
<feature type="binding site" evidence="7">
    <location>
        <position position="209"/>
    </location>
    <ligand>
        <name>Zn(2+)</name>
        <dbReference type="ChEBI" id="CHEBI:29105"/>
    </ligand>
</feature>
<dbReference type="PANTHER" id="PTHR11113:SF14">
    <property type="entry name" value="N-ACETYLGLUCOSAMINE-6-PHOSPHATE DEACETYLASE"/>
    <property type="match status" value="1"/>
</dbReference>
<comment type="caution">
    <text evidence="9">The sequence shown here is derived from an EMBL/GenBank/DDBJ whole genome shotgun (WGS) entry which is preliminary data.</text>
</comment>
<evidence type="ECO:0000256" key="5">
    <source>
        <dbReference type="PIRSR" id="PIRSR038994-1"/>
    </source>
</evidence>
<feature type="binding site" evidence="6">
    <location>
        <position position="133"/>
    </location>
    <ligand>
        <name>substrate</name>
    </ligand>
</feature>
<dbReference type="Proteomes" id="UP000649604">
    <property type="component" value="Unassembled WGS sequence"/>
</dbReference>
<keyword evidence="4" id="KW-0119">Carbohydrate metabolism</keyword>
<feature type="binding site" evidence="7">
    <location>
        <position position="188"/>
    </location>
    <ligand>
        <name>Zn(2+)</name>
        <dbReference type="ChEBI" id="CHEBI:29105"/>
    </ligand>
</feature>
<evidence type="ECO:0000256" key="2">
    <source>
        <dbReference type="ARBA" id="ARBA00022723"/>
    </source>
</evidence>
<accession>A0A9D5JYA3</accession>
<dbReference type="PIRSF" id="PIRSF038994">
    <property type="entry name" value="NagA"/>
    <property type="match status" value="1"/>
</dbReference>
<dbReference type="EMBL" id="WJJP01000539">
    <property type="protein sequence ID" value="MBD3326211.1"/>
    <property type="molecule type" value="Genomic_DNA"/>
</dbReference>
<evidence type="ECO:0000313" key="9">
    <source>
        <dbReference type="EMBL" id="MBD3326211.1"/>
    </source>
</evidence>
<feature type="active site" description="Proton donor/acceptor" evidence="5">
    <location>
        <position position="267"/>
    </location>
</feature>
<dbReference type="Pfam" id="PF01979">
    <property type="entry name" value="Amidohydro_1"/>
    <property type="match status" value="1"/>
</dbReference>
<feature type="domain" description="Amidohydrolase-related" evidence="8">
    <location>
        <begin position="39"/>
        <end position="380"/>
    </location>
</feature>
<protein>
    <submittedName>
        <fullName evidence="9">Amidohydrolase family protein</fullName>
    </submittedName>
</protein>
<keyword evidence="2 7" id="KW-0479">Metal-binding</keyword>
<evidence type="ECO:0000256" key="1">
    <source>
        <dbReference type="ARBA" id="ARBA00010716"/>
    </source>
</evidence>
<dbReference type="PANTHER" id="PTHR11113">
    <property type="entry name" value="N-ACETYLGLUCOSAMINE-6-PHOSPHATE DEACETYLASE"/>
    <property type="match status" value="1"/>
</dbReference>
<evidence type="ECO:0000256" key="7">
    <source>
        <dbReference type="PIRSR" id="PIRSR038994-3"/>
    </source>
</evidence>
<feature type="binding site" evidence="6">
    <location>
        <position position="244"/>
    </location>
    <ligand>
        <name>substrate</name>
    </ligand>
</feature>
<proteinExistence type="inferred from homology"/>
<dbReference type="Gene3D" id="3.20.20.140">
    <property type="entry name" value="Metal-dependent hydrolases"/>
    <property type="match status" value="1"/>
</dbReference>
<gene>
    <name evidence="9" type="ORF">GF339_16610</name>
</gene>
<name>A0A9D5JYA3_9BACT</name>
<reference evidence="9" key="1">
    <citation type="submission" date="2019-11" db="EMBL/GenBank/DDBJ databases">
        <title>Microbial mats filling the niche in hypersaline microbial mats.</title>
        <authorList>
            <person name="Wong H.L."/>
            <person name="Macleod F.I."/>
            <person name="White R.A. III"/>
            <person name="Burns B.P."/>
        </authorList>
    </citation>
    <scope>NUCLEOTIDE SEQUENCE</scope>
    <source>
        <strain evidence="9">Rbin_158</strain>
    </source>
</reference>
<feature type="binding site" evidence="6">
    <location>
        <begin position="302"/>
        <end position="304"/>
    </location>
    <ligand>
        <name>substrate</name>
    </ligand>
</feature>
<evidence type="ECO:0000313" key="10">
    <source>
        <dbReference type="Proteomes" id="UP000649604"/>
    </source>
</evidence>
<organism evidence="9 10">
    <name type="scientific">candidate division KSB3 bacterium</name>
    <dbReference type="NCBI Taxonomy" id="2044937"/>
    <lineage>
        <taxon>Bacteria</taxon>
        <taxon>candidate division KSB3</taxon>
    </lineage>
</organism>
<comment type="cofactor">
    <cofactor evidence="7">
        <name>a divalent metal cation</name>
        <dbReference type="ChEBI" id="CHEBI:60240"/>
    </cofactor>
    <text evidence="7">Binds 1 divalent metal cation per subunit.</text>
</comment>
<comment type="similarity">
    <text evidence="1 4">Belongs to the metallo-dependent hydrolases superfamily. NagA family.</text>
</comment>
<feature type="binding site" evidence="6">
    <location>
        <begin position="212"/>
        <end position="213"/>
    </location>
    <ligand>
        <name>substrate</name>
    </ligand>
</feature>
<evidence type="ECO:0000259" key="8">
    <source>
        <dbReference type="Pfam" id="PF01979"/>
    </source>
</evidence>
<evidence type="ECO:0000256" key="4">
    <source>
        <dbReference type="PIRNR" id="PIRNR038994"/>
    </source>
</evidence>
<keyword evidence="3 4" id="KW-0378">Hydrolase</keyword>
<sequence length="389" mass="41897">MKYQGISALTHQPVEISVQAGSIETITPLTAVADDLPYIAPGWLDMQVNGYQGSDYSLDDFSIDHLHKITESLAASGTTQHVPTIVTSPRPRLLRTLRLLAEAMETSPDLAAAIAGIHVEGPYISDEDGPRGAHDPSYVRNPDVEEFQEWQDAARGAIKIVTIAPEREGALAFIRAVSATGVIVALGHTAADPEQIQAAVEAGARLSTHLGNGSHAMIPRLKNYIWEQLAADELMAGLITDGFHLPQSVVKVFVRAKGLKRLILVSDVALLGGCQPGVYKWGNLDVEVFADGHLGLPGTSFLAGAGHLLDWDIAHFINFTGYDLADTLPLCTTHPARVLHLEHSFGTLEVGAPANVVLFTFRPGDDRLDIMKTIRAGKEVFTKNSTRNA</sequence>
<dbReference type="GO" id="GO:0008448">
    <property type="term" value="F:N-acetylglucosamine-6-phosphate deacetylase activity"/>
    <property type="evidence" value="ECO:0007669"/>
    <property type="project" value="InterPro"/>
</dbReference>
<dbReference type="AlphaFoldDB" id="A0A9D5JYA3"/>
<dbReference type="InterPro" id="IPR003764">
    <property type="entry name" value="GlcNAc_6-P_deAcase"/>
</dbReference>
<dbReference type="SUPFAM" id="SSF51556">
    <property type="entry name" value="Metallo-dependent hydrolases"/>
    <property type="match status" value="1"/>
</dbReference>